<organism evidence="4 5">
    <name type="scientific">Nitrosospira lacus</name>
    <dbReference type="NCBI Taxonomy" id="1288494"/>
    <lineage>
        <taxon>Bacteria</taxon>
        <taxon>Pseudomonadati</taxon>
        <taxon>Pseudomonadota</taxon>
        <taxon>Betaproteobacteria</taxon>
        <taxon>Nitrosomonadales</taxon>
        <taxon>Nitrosomonadaceae</taxon>
        <taxon>Nitrosospira</taxon>
    </lineage>
</organism>
<evidence type="ECO:0000256" key="1">
    <source>
        <dbReference type="SAM" id="MobiDB-lite"/>
    </source>
</evidence>
<evidence type="ECO:0000256" key="3">
    <source>
        <dbReference type="SAM" id="SignalP"/>
    </source>
</evidence>
<evidence type="ECO:0000313" key="4">
    <source>
        <dbReference type="EMBL" id="ARO87700.1"/>
    </source>
</evidence>
<keyword evidence="3" id="KW-0732">Signal</keyword>
<evidence type="ECO:0000313" key="5">
    <source>
        <dbReference type="Proteomes" id="UP000012179"/>
    </source>
</evidence>
<accession>A0A1W6SPG7</accession>
<gene>
    <name evidence="4" type="ORF">EBAPG3_007890</name>
</gene>
<feature type="transmembrane region" description="Helical" evidence="2">
    <location>
        <begin position="190"/>
        <end position="210"/>
    </location>
</feature>
<dbReference type="Proteomes" id="UP000012179">
    <property type="component" value="Chromosome"/>
</dbReference>
<keyword evidence="2" id="KW-0472">Membrane</keyword>
<dbReference type="OrthoDB" id="8566262at2"/>
<feature type="compositionally biased region" description="Basic and acidic residues" evidence="1">
    <location>
        <begin position="40"/>
        <end position="52"/>
    </location>
</feature>
<dbReference type="KEGG" id="nlc:EBAPG3_007890"/>
<dbReference type="AlphaFoldDB" id="A0A1W6SPG7"/>
<dbReference type="RefSeq" id="WP_085921988.1">
    <property type="nucleotide sequence ID" value="NZ_CP021106.3"/>
</dbReference>
<evidence type="ECO:0000256" key="2">
    <source>
        <dbReference type="SAM" id="Phobius"/>
    </source>
</evidence>
<feature type="signal peptide" evidence="3">
    <location>
        <begin position="1"/>
        <end position="28"/>
    </location>
</feature>
<feature type="chain" id="PRO_5013139909" evidence="3">
    <location>
        <begin position="29"/>
        <end position="227"/>
    </location>
</feature>
<keyword evidence="2" id="KW-1133">Transmembrane helix</keyword>
<dbReference type="EMBL" id="CP021106">
    <property type="protein sequence ID" value="ARO87700.1"/>
    <property type="molecule type" value="Genomic_DNA"/>
</dbReference>
<keyword evidence="5" id="KW-1185">Reference proteome</keyword>
<keyword evidence="2" id="KW-0812">Transmembrane</keyword>
<reference evidence="4 5" key="1">
    <citation type="journal article" date="2015" name="Int. J. Syst. Evol. Microbiol.">
        <title>Nitrosospira lacus sp. nov., a psychrotolerant, ammonia-oxidizing bacterium from sandy lake sediment.</title>
        <authorList>
            <person name="Urakawa H."/>
            <person name="Garcia J.C."/>
            <person name="Nielsen J.L."/>
            <person name="Le V.Q."/>
            <person name="Kozlowski J.A."/>
            <person name="Stein L.Y."/>
            <person name="Lim C.K."/>
            <person name="Pommerening-Roser A."/>
            <person name="Martens-Habbena W."/>
            <person name="Stahl D.A."/>
            <person name="Klotz M.G."/>
        </authorList>
    </citation>
    <scope>NUCLEOTIDE SEQUENCE [LARGE SCALE GENOMIC DNA]</scope>
    <source>
        <strain evidence="4 5">APG3</strain>
    </source>
</reference>
<name>A0A1W6SPG7_9PROT</name>
<proteinExistence type="predicted"/>
<protein>
    <submittedName>
        <fullName evidence="4">Uncharacterized protein</fullName>
    </submittedName>
</protein>
<sequence>MIPRFFPNVFYPGCVVLMALVFLPAAHAQQTGNISGDAWQPHRPDNQPKQKEAISGGACIVQTGAFPVGFNAYVVPDGDHPSYPPFCSPVPAGPLNLVIDILAPDMREAPLAVRLMKIEGGEEREVLSVPAKEYTSGNIPLAVNLEPLGKYNVLLIGNDASGNVNSLVSIPLDVRKTGDFVHTGNGGTGWGFLVLVVGLAGLTGGVIHFWRPKPKPVVTHTRTGGTG</sequence>
<feature type="region of interest" description="Disordered" evidence="1">
    <location>
        <begin position="34"/>
        <end position="53"/>
    </location>
</feature>